<evidence type="ECO:0000313" key="2">
    <source>
        <dbReference type="EMBL" id="CAF0814153.1"/>
    </source>
</evidence>
<organism evidence="2 3">
    <name type="scientific">Brachionus calyciflorus</name>
    <dbReference type="NCBI Taxonomy" id="104777"/>
    <lineage>
        <taxon>Eukaryota</taxon>
        <taxon>Metazoa</taxon>
        <taxon>Spiralia</taxon>
        <taxon>Gnathifera</taxon>
        <taxon>Rotifera</taxon>
        <taxon>Eurotatoria</taxon>
        <taxon>Monogononta</taxon>
        <taxon>Pseudotrocha</taxon>
        <taxon>Ploima</taxon>
        <taxon>Brachionidae</taxon>
        <taxon>Brachionus</taxon>
    </lineage>
</organism>
<name>A0A813TL38_9BILA</name>
<keyword evidence="3" id="KW-1185">Reference proteome</keyword>
<keyword evidence="1" id="KW-1133">Transmembrane helix</keyword>
<proteinExistence type="predicted"/>
<comment type="caution">
    <text evidence="2">The sequence shown here is derived from an EMBL/GenBank/DDBJ whole genome shotgun (WGS) entry which is preliminary data.</text>
</comment>
<dbReference type="EMBL" id="CAJNOC010000892">
    <property type="protein sequence ID" value="CAF0814153.1"/>
    <property type="molecule type" value="Genomic_DNA"/>
</dbReference>
<reference evidence="2" key="1">
    <citation type="submission" date="2021-02" db="EMBL/GenBank/DDBJ databases">
        <authorList>
            <person name="Nowell W R."/>
        </authorList>
    </citation>
    <scope>NUCLEOTIDE SEQUENCE</scope>
    <source>
        <strain evidence="2">Ploen Becks lab</strain>
    </source>
</reference>
<keyword evidence="1" id="KW-0472">Membrane</keyword>
<accession>A0A813TL38</accession>
<sequence length="111" mass="13030">MNSKNLKILKSKILILLMINQILSTQSIFQIALPVLINEYVQIKKLELDLKNMIINGTKIEMNTKEDLKKYSILQKYFLSRLKLNYVGKNRFSHYVNKKVYAPGFGVFLIY</sequence>
<dbReference type="AlphaFoldDB" id="A0A813TL38"/>
<protein>
    <submittedName>
        <fullName evidence="2">Uncharacterized protein</fullName>
    </submittedName>
</protein>
<keyword evidence="1" id="KW-0812">Transmembrane</keyword>
<gene>
    <name evidence="2" type="ORF">OXX778_LOCUS7127</name>
</gene>
<evidence type="ECO:0000313" key="3">
    <source>
        <dbReference type="Proteomes" id="UP000663879"/>
    </source>
</evidence>
<dbReference type="Proteomes" id="UP000663879">
    <property type="component" value="Unassembled WGS sequence"/>
</dbReference>
<feature type="transmembrane region" description="Helical" evidence="1">
    <location>
        <begin position="12"/>
        <end position="37"/>
    </location>
</feature>
<evidence type="ECO:0000256" key="1">
    <source>
        <dbReference type="SAM" id="Phobius"/>
    </source>
</evidence>